<keyword evidence="10" id="KW-0735">Signal-anchor</keyword>
<evidence type="ECO:0000256" key="3">
    <source>
        <dbReference type="ARBA" id="ARBA00004922"/>
    </source>
</evidence>
<keyword evidence="13" id="KW-0472">Membrane</keyword>
<evidence type="ECO:0000256" key="1">
    <source>
        <dbReference type="ARBA" id="ARBA00001936"/>
    </source>
</evidence>
<evidence type="ECO:0000256" key="2">
    <source>
        <dbReference type="ARBA" id="ARBA00004323"/>
    </source>
</evidence>
<keyword evidence="8" id="KW-0812">Transmembrane</keyword>
<evidence type="ECO:0000256" key="10">
    <source>
        <dbReference type="ARBA" id="ARBA00022968"/>
    </source>
</evidence>
<dbReference type="EMBL" id="VSWD01000002">
    <property type="protein sequence ID" value="KAK3107548.1"/>
    <property type="molecule type" value="Genomic_DNA"/>
</dbReference>
<gene>
    <name evidence="21" type="ORF">FSP39_017070</name>
</gene>
<keyword evidence="11" id="KW-1133">Transmembrane helix</keyword>
<dbReference type="GO" id="GO:0035269">
    <property type="term" value="P:protein O-linked glycosylation via mannose"/>
    <property type="evidence" value="ECO:0007669"/>
    <property type="project" value="TreeGrafter"/>
</dbReference>
<dbReference type="Proteomes" id="UP001186944">
    <property type="component" value="Unassembled WGS sequence"/>
</dbReference>
<dbReference type="Pfam" id="PF13896">
    <property type="entry name" value="Glyco_transf_49"/>
    <property type="match status" value="1"/>
</dbReference>
<dbReference type="AlphaFoldDB" id="A0AA88YTY6"/>
<sequence>MRDVWKRSESVTIVTQSTPNYVTALDGLLQRWSGPVSVAIFLCIKDIPEVLASLFKYRNMMISFHFVAFDWDKETSNICELMMTTKTDFINQRDVGVSYPYNVLRNVALSAVKSGYIFMIDIDMLTSVNLHDNFLSHIGTISNNIKMTSNNSFSITRAEYMMKFRTAYVIPSFESQSPLYDVKHKYELLPLVGEGFVRPYASASCKHCQKNTNYKKWLSYSEHGAYDIPMSPYHYEPFFILHKSSYPSFNELFKDRGLNRVSQVCETYMSGVNFRVLNSGFLLHRGFRPRRIKDYEKKNYLIYNNMKKTLKLKYDTSRECDVIANYSRIQTTTTKPVLAKPN</sequence>
<comment type="cofactor">
    <cofactor evidence="1">
        <name>Mn(2+)</name>
        <dbReference type="ChEBI" id="CHEBI:29035"/>
    </cofactor>
</comment>
<evidence type="ECO:0000256" key="12">
    <source>
        <dbReference type="ARBA" id="ARBA00023034"/>
    </source>
</evidence>
<evidence type="ECO:0000313" key="21">
    <source>
        <dbReference type="EMBL" id="KAK3107548.1"/>
    </source>
</evidence>
<name>A0AA88YTY6_PINIB</name>
<keyword evidence="7" id="KW-0808">Transferase</keyword>
<keyword evidence="22" id="KW-1185">Reference proteome</keyword>
<comment type="subcellular location">
    <subcellularLocation>
        <location evidence="2">Golgi apparatus membrane</location>
        <topology evidence="2">Single-pass type II membrane protein</topology>
    </subcellularLocation>
</comment>
<evidence type="ECO:0000256" key="5">
    <source>
        <dbReference type="ARBA" id="ARBA00017962"/>
    </source>
</evidence>
<reference evidence="21" key="1">
    <citation type="submission" date="2019-08" db="EMBL/GenBank/DDBJ databases">
        <title>The improved chromosome-level genome for the pearl oyster Pinctada fucata martensii using PacBio sequencing and Hi-C.</title>
        <authorList>
            <person name="Zheng Z."/>
        </authorList>
    </citation>
    <scope>NUCLEOTIDE SEQUENCE</scope>
    <source>
        <strain evidence="21">ZZ-2019</strain>
        <tissue evidence="21">Adductor muscle</tissue>
    </source>
</reference>
<evidence type="ECO:0000256" key="4">
    <source>
        <dbReference type="ARBA" id="ARBA00008539"/>
    </source>
</evidence>
<protein>
    <recommendedName>
        <fullName evidence="5">Beta-1,4-glucuronyltransferase 1</fullName>
    </recommendedName>
    <alternativeName>
        <fullName evidence="16">I-beta-1,3-N-acetylglucosaminyltransferase</fullName>
    </alternativeName>
    <alternativeName>
        <fullName evidence="19">N-acetyllactosaminide beta-1,3-N-acetylglucosaminyltransferase</fullName>
    </alternativeName>
    <alternativeName>
        <fullName evidence="17">Poly-N-acetyllactosamine extension enzyme</fullName>
    </alternativeName>
    <alternativeName>
        <fullName evidence="18">UDP-GlcNAc:betaGal beta-1,3-N-acetylglucosaminyltransferase 1</fullName>
    </alternativeName>
</protein>
<comment type="similarity">
    <text evidence="4">Belongs to the glycosyltransferase 49 family.</text>
</comment>
<evidence type="ECO:0000256" key="9">
    <source>
        <dbReference type="ARBA" id="ARBA00022723"/>
    </source>
</evidence>
<evidence type="ECO:0000256" key="16">
    <source>
        <dbReference type="ARBA" id="ARBA00030723"/>
    </source>
</evidence>
<evidence type="ECO:0000256" key="6">
    <source>
        <dbReference type="ARBA" id="ARBA00022676"/>
    </source>
</evidence>
<keyword evidence="12" id="KW-0333">Golgi apparatus</keyword>
<accession>A0AA88YTY6</accession>
<comment type="caution">
    <text evidence="21">The sequence shown here is derived from an EMBL/GenBank/DDBJ whole genome shotgun (WGS) entry which is preliminary data.</text>
</comment>
<keyword evidence="6" id="KW-0328">Glycosyltransferase</keyword>
<dbReference type="GO" id="GO:0046872">
    <property type="term" value="F:metal ion binding"/>
    <property type="evidence" value="ECO:0007669"/>
    <property type="project" value="UniProtKB-KW"/>
</dbReference>
<evidence type="ECO:0000256" key="14">
    <source>
        <dbReference type="ARBA" id="ARBA00023180"/>
    </source>
</evidence>
<evidence type="ECO:0000256" key="19">
    <source>
        <dbReference type="ARBA" id="ARBA00033291"/>
    </source>
</evidence>
<evidence type="ECO:0000256" key="8">
    <source>
        <dbReference type="ARBA" id="ARBA00022692"/>
    </source>
</evidence>
<evidence type="ECO:0000256" key="17">
    <source>
        <dbReference type="ARBA" id="ARBA00032175"/>
    </source>
</evidence>
<comment type="catalytic activity">
    <reaction evidence="20">
        <text>3-O-[beta-D-Xyl-(1-&gt;4)-Rib-ol-P-Rib-ol-P-3-beta-D-GalNAc-(1-&gt;3)-beta-D-GlcNAc-(1-&gt;4)-(O-6-P-alpha-D-Man)]-Thr-[protein] + UDP-alpha-D-glucuronate = 3-O-[beta-D-GlcA-(1-&gt;3)-beta-D-Xyl-(1-&gt;4)-Rib-ol-P-Rib-ol-P-3-beta-D-GalNAc-(1-&gt;3)-beta-D-GlcNAc-(1-&gt;4)-(O-6-P-alpha-D-Man)]-Thr-[protein] + UDP + H(+)</text>
        <dbReference type="Rhea" id="RHEA:46860"/>
        <dbReference type="Rhea" id="RHEA-COMP:15023"/>
        <dbReference type="Rhea" id="RHEA-COMP:17482"/>
        <dbReference type="ChEBI" id="CHEBI:15378"/>
        <dbReference type="ChEBI" id="CHEBI:58052"/>
        <dbReference type="ChEBI" id="CHEBI:58223"/>
        <dbReference type="ChEBI" id="CHEBI:142405"/>
        <dbReference type="ChEBI" id="CHEBI:177336"/>
    </reaction>
</comment>
<evidence type="ECO:0000313" key="22">
    <source>
        <dbReference type="Proteomes" id="UP001186944"/>
    </source>
</evidence>
<dbReference type="InterPro" id="IPR043189">
    <property type="entry name" value="B4GAT1"/>
</dbReference>
<evidence type="ECO:0000256" key="20">
    <source>
        <dbReference type="ARBA" id="ARBA00047852"/>
    </source>
</evidence>
<dbReference type="GO" id="GO:0015020">
    <property type="term" value="F:glucuronosyltransferase activity"/>
    <property type="evidence" value="ECO:0007669"/>
    <property type="project" value="InterPro"/>
</dbReference>
<evidence type="ECO:0000256" key="13">
    <source>
        <dbReference type="ARBA" id="ARBA00023136"/>
    </source>
</evidence>
<dbReference type="GO" id="GO:0000139">
    <property type="term" value="C:Golgi membrane"/>
    <property type="evidence" value="ECO:0007669"/>
    <property type="project" value="UniProtKB-SubCell"/>
</dbReference>
<organism evidence="21 22">
    <name type="scientific">Pinctada imbricata</name>
    <name type="common">Atlantic pearl-oyster</name>
    <name type="synonym">Pinctada martensii</name>
    <dbReference type="NCBI Taxonomy" id="66713"/>
    <lineage>
        <taxon>Eukaryota</taxon>
        <taxon>Metazoa</taxon>
        <taxon>Spiralia</taxon>
        <taxon>Lophotrochozoa</taxon>
        <taxon>Mollusca</taxon>
        <taxon>Bivalvia</taxon>
        <taxon>Autobranchia</taxon>
        <taxon>Pteriomorphia</taxon>
        <taxon>Pterioida</taxon>
        <taxon>Pterioidea</taxon>
        <taxon>Pteriidae</taxon>
        <taxon>Pinctada</taxon>
    </lineage>
</organism>
<keyword evidence="9" id="KW-0479">Metal-binding</keyword>
<proteinExistence type="inferred from homology"/>
<evidence type="ECO:0000256" key="18">
    <source>
        <dbReference type="ARBA" id="ARBA00032181"/>
    </source>
</evidence>
<keyword evidence="14" id="KW-0325">Glycoprotein</keyword>
<dbReference type="PANTHER" id="PTHR46420:SF1">
    <property type="entry name" value="BETA-1,4-GLUCURONYLTRANSFERASE 1"/>
    <property type="match status" value="1"/>
</dbReference>
<dbReference type="PANTHER" id="PTHR46420">
    <property type="entry name" value="BETA-1,4-GLUCURONYLTRANSFERASE 1"/>
    <property type="match status" value="1"/>
</dbReference>
<comment type="pathway">
    <text evidence="3">Protein modification; protein glycosylation.</text>
</comment>
<evidence type="ECO:0000256" key="7">
    <source>
        <dbReference type="ARBA" id="ARBA00022679"/>
    </source>
</evidence>
<evidence type="ECO:0000256" key="15">
    <source>
        <dbReference type="ARBA" id="ARBA00023211"/>
    </source>
</evidence>
<keyword evidence="15" id="KW-0464">Manganese</keyword>
<evidence type="ECO:0000256" key="11">
    <source>
        <dbReference type="ARBA" id="ARBA00022989"/>
    </source>
</evidence>